<comment type="similarity">
    <text evidence="1 5 6">Belongs to the peptidase S8 family.</text>
</comment>
<keyword evidence="7" id="KW-0732">Signal</keyword>
<dbReference type="Pfam" id="PF00082">
    <property type="entry name" value="Peptidase_S8"/>
    <property type="match status" value="1"/>
</dbReference>
<evidence type="ECO:0000256" key="5">
    <source>
        <dbReference type="PROSITE-ProRule" id="PRU01240"/>
    </source>
</evidence>
<keyword evidence="10" id="KW-1185">Reference proteome</keyword>
<gene>
    <name evidence="9" type="ORF">RM572_23310</name>
</gene>
<dbReference type="InterPro" id="IPR023827">
    <property type="entry name" value="Peptidase_S8_Asp-AS"/>
</dbReference>
<organism evidence="9 10">
    <name type="scientific">Streptomyces hazeniae</name>
    <dbReference type="NCBI Taxonomy" id="3075538"/>
    <lineage>
        <taxon>Bacteria</taxon>
        <taxon>Bacillati</taxon>
        <taxon>Actinomycetota</taxon>
        <taxon>Actinomycetes</taxon>
        <taxon>Kitasatosporales</taxon>
        <taxon>Streptomycetaceae</taxon>
        <taxon>Streptomyces</taxon>
    </lineage>
</organism>
<evidence type="ECO:0000256" key="6">
    <source>
        <dbReference type="RuleBase" id="RU003355"/>
    </source>
</evidence>
<dbReference type="EMBL" id="JAVREQ010000025">
    <property type="protein sequence ID" value="MDT0381693.1"/>
    <property type="molecule type" value="Genomic_DNA"/>
</dbReference>
<sequence>MDSVKPRRRHALAVPLGLALTASLAVLPGASTALAQDARPAADGEKLSYVVNTATDSATVDRVEREVEDVGGTVVTSWEEIGVVIAHSTDPGFGKTMRAVDGVDSAGATRTAPLSAAATTDVGKPQYVKDPERLAAELAKNEQRLAPGARKKAAPDEPLESLQWNIPAIKADRAHAIDDGRRGVTVAVVDTGVDDTHPDLRKNFAPTQSANCVGGEPDTSWGAWRPYAEGGHYHGTHVAGIIAAPRNDVGIAGVAPGVKVSSIKVAEQGSSLFYTEAVVCAFMFAAEQGVEVTNNSYYTDPWLYNCPDHEDQAAILEAVGRAAEYAEGEGVLNVASAGNSAQDLAADELVDATSPDDSTPVERTIDPSECLDLPAQLPGVVTVSATGDQSLKSYYSNYGDGVVDVAAPGGDRYQVPEGDGKNGRVLSTMPDGDYAFLQGTSMAAPHVAGVAALVKSEHRRATPQEIQWRLKARADNPGCPEGPYDPDGDGEVNAECTGNAKINSFYGYGVVDALDAVRK</sequence>
<accession>A0ABU2P1A8</accession>
<evidence type="ECO:0000256" key="2">
    <source>
        <dbReference type="ARBA" id="ARBA00022670"/>
    </source>
</evidence>
<dbReference type="PRINTS" id="PR00723">
    <property type="entry name" value="SUBTILISIN"/>
</dbReference>
<dbReference type="PROSITE" id="PS00138">
    <property type="entry name" value="SUBTILASE_SER"/>
    <property type="match status" value="1"/>
</dbReference>
<evidence type="ECO:0000256" key="1">
    <source>
        <dbReference type="ARBA" id="ARBA00011073"/>
    </source>
</evidence>
<dbReference type="PROSITE" id="PS51318">
    <property type="entry name" value="TAT"/>
    <property type="match status" value="1"/>
</dbReference>
<protein>
    <submittedName>
        <fullName evidence="9">S8 family serine peptidase</fullName>
    </submittedName>
</protein>
<evidence type="ECO:0000256" key="4">
    <source>
        <dbReference type="ARBA" id="ARBA00022825"/>
    </source>
</evidence>
<dbReference type="InterPro" id="IPR015500">
    <property type="entry name" value="Peptidase_S8_subtilisin-rel"/>
</dbReference>
<feature type="active site" description="Charge relay system" evidence="5">
    <location>
        <position position="190"/>
    </location>
</feature>
<evidence type="ECO:0000313" key="9">
    <source>
        <dbReference type="EMBL" id="MDT0381693.1"/>
    </source>
</evidence>
<dbReference type="InterPro" id="IPR023828">
    <property type="entry name" value="Peptidase_S8_Ser-AS"/>
</dbReference>
<evidence type="ECO:0000313" key="10">
    <source>
        <dbReference type="Proteomes" id="UP001183414"/>
    </source>
</evidence>
<comment type="caution">
    <text evidence="9">The sequence shown here is derived from an EMBL/GenBank/DDBJ whole genome shotgun (WGS) entry which is preliminary data.</text>
</comment>
<dbReference type="InterPro" id="IPR036852">
    <property type="entry name" value="Peptidase_S8/S53_dom_sf"/>
</dbReference>
<feature type="chain" id="PRO_5047061049" evidence="7">
    <location>
        <begin position="36"/>
        <end position="519"/>
    </location>
</feature>
<evidence type="ECO:0000259" key="8">
    <source>
        <dbReference type="Pfam" id="PF00082"/>
    </source>
</evidence>
<keyword evidence="3 5" id="KW-0378">Hydrolase</keyword>
<dbReference type="PANTHER" id="PTHR43806:SF11">
    <property type="entry name" value="CEREVISIN-RELATED"/>
    <property type="match status" value="1"/>
</dbReference>
<keyword evidence="2 5" id="KW-0645">Protease</keyword>
<proteinExistence type="inferred from homology"/>
<evidence type="ECO:0000256" key="7">
    <source>
        <dbReference type="SAM" id="SignalP"/>
    </source>
</evidence>
<dbReference type="Proteomes" id="UP001183414">
    <property type="component" value="Unassembled WGS sequence"/>
</dbReference>
<feature type="active site" description="Charge relay system" evidence="5">
    <location>
        <position position="234"/>
    </location>
</feature>
<dbReference type="InterPro" id="IPR050131">
    <property type="entry name" value="Peptidase_S8_subtilisin-like"/>
</dbReference>
<feature type="domain" description="Peptidase S8/S53" evidence="8">
    <location>
        <begin position="182"/>
        <end position="509"/>
    </location>
</feature>
<feature type="signal peptide" evidence="7">
    <location>
        <begin position="1"/>
        <end position="35"/>
    </location>
</feature>
<feature type="active site" description="Charge relay system" evidence="5">
    <location>
        <position position="441"/>
    </location>
</feature>
<evidence type="ECO:0000256" key="3">
    <source>
        <dbReference type="ARBA" id="ARBA00022801"/>
    </source>
</evidence>
<dbReference type="PROSITE" id="PS51892">
    <property type="entry name" value="SUBTILASE"/>
    <property type="match status" value="1"/>
</dbReference>
<dbReference type="Gene3D" id="3.40.50.200">
    <property type="entry name" value="Peptidase S8/S53 domain"/>
    <property type="match status" value="1"/>
</dbReference>
<reference evidence="10" key="1">
    <citation type="submission" date="2023-07" db="EMBL/GenBank/DDBJ databases">
        <title>30 novel species of actinomycetes from the DSMZ collection.</title>
        <authorList>
            <person name="Nouioui I."/>
        </authorList>
    </citation>
    <scope>NUCLEOTIDE SEQUENCE [LARGE SCALE GENOMIC DNA]</scope>
    <source>
        <strain evidence="10">DSM 42041</strain>
    </source>
</reference>
<name>A0ABU2P1A8_9ACTN</name>
<keyword evidence="4 5" id="KW-0720">Serine protease</keyword>
<dbReference type="SUPFAM" id="SSF52743">
    <property type="entry name" value="Subtilisin-like"/>
    <property type="match status" value="1"/>
</dbReference>
<dbReference type="RefSeq" id="WP_311675374.1">
    <property type="nucleotide sequence ID" value="NZ_JAVREQ010000025.1"/>
</dbReference>
<dbReference type="PROSITE" id="PS00136">
    <property type="entry name" value="SUBTILASE_ASP"/>
    <property type="match status" value="1"/>
</dbReference>
<dbReference type="PROSITE" id="PS00137">
    <property type="entry name" value="SUBTILASE_HIS"/>
    <property type="match status" value="1"/>
</dbReference>
<dbReference type="InterPro" id="IPR000209">
    <property type="entry name" value="Peptidase_S8/S53_dom"/>
</dbReference>
<dbReference type="PANTHER" id="PTHR43806">
    <property type="entry name" value="PEPTIDASE S8"/>
    <property type="match status" value="1"/>
</dbReference>
<dbReference type="InterPro" id="IPR022398">
    <property type="entry name" value="Peptidase_S8_His-AS"/>
</dbReference>
<dbReference type="InterPro" id="IPR006311">
    <property type="entry name" value="TAT_signal"/>
</dbReference>